<evidence type="ECO:0000313" key="3">
    <source>
        <dbReference type="Proteomes" id="UP000199580"/>
    </source>
</evidence>
<dbReference type="InterPro" id="IPR014755">
    <property type="entry name" value="Cu-Rt/internalin_Ig-like"/>
</dbReference>
<evidence type="ECO:0000256" key="1">
    <source>
        <dbReference type="ARBA" id="ARBA00022729"/>
    </source>
</evidence>
<keyword evidence="3" id="KW-1185">Reference proteome</keyword>
<proteinExistence type="predicted"/>
<organism evidence="2 3">
    <name type="scientific">Flavobacterium noncentrifugens</name>
    <dbReference type="NCBI Taxonomy" id="1128970"/>
    <lineage>
        <taxon>Bacteria</taxon>
        <taxon>Pseudomonadati</taxon>
        <taxon>Bacteroidota</taxon>
        <taxon>Flavobacteriia</taxon>
        <taxon>Flavobacteriales</taxon>
        <taxon>Flavobacteriaceae</taxon>
        <taxon>Flavobacterium</taxon>
    </lineage>
</organism>
<dbReference type="Gene3D" id="2.60.40.1220">
    <property type="match status" value="3"/>
</dbReference>
<dbReference type="Proteomes" id="UP000199580">
    <property type="component" value="Unassembled WGS sequence"/>
</dbReference>
<sequence length="507" mass="52380">MKIKNTSLPFFIFLLLVLLNPKEISAQCFQIESILVDACSSQEGLNEMVRFKVGATAINTSNMSVSWPNNPWQGLVRNSVTATKTATLNADILDAGGCGQLIEPTNGLLPANANVILVTSFNLDTDMNSFGALTNDTYIIYQNNPTTASGHFANSGSGLRTLTISFGSCSDSVTYNRALLVDTNGATVAADGAIVLFTESGTASYINNGCSAPVPPFTVDAGPATINACSGTTIVLAGSVQGQLTIRWTAASGIFSTPENLATNYTISPSATGIVVLTLTAVNSCGLEITDTININITTGSTPNFTTPISICTGSTVPVLNTISPNGISGTWTPAIVSNTASGDYRFVPNAGQCASDFVLHVNVGNSIVPNFTTPISICTGATPPVLNTTSPNGISGTWTPAAINNTASGDYRFVPNAGQCASDFVLHVNVGNSIAPNFTTPISICTGSTVPVLNMISPNGISGTWTPAAINNTGSGDYRFVPNAGQCASDFVLHVNVGNSIAPNFT</sequence>
<dbReference type="EMBL" id="FNEZ01000008">
    <property type="protein sequence ID" value="SDK57160.1"/>
    <property type="molecule type" value="Genomic_DNA"/>
</dbReference>
<reference evidence="2 3" key="1">
    <citation type="submission" date="2016-10" db="EMBL/GenBank/DDBJ databases">
        <authorList>
            <person name="de Groot N.N."/>
        </authorList>
    </citation>
    <scope>NUCLEOTIDE SEQUENCE [LARGE SCALE GENOMIC DNA]</scope>
    <source>
        <strain evidence="2 3">CGMCC 1.10076</strain>
    </source>
</reference>
<evidence type="ECO:0008006" key="4">
    <source>
        <dbReference type="Google" id="ProtNLM"/>
    </source>
</evidence>
<name>A0A1G9CZR4_9FLAO</name>
<gene>
    <name evidence="2" type="ORF">SAMN04487935_3664</name>
</gene>
<accession>A0A1G9CZR4</accession>
<keyword evidence="1" id="KW-0732">Signal</keyword>
<dbReference type="AlphaFoldDB" id="A0A1G9CZR4"/>
<evidence type="ECO:0000313" key="2">
    <source>
        <dbReference type="EMBL" id="SDK57160.1"/>
    </source>
</evidence>
<protein>
    <recommendedName>
        <fullName evidence="4">Ig-like domain-containing protein</fullName>
    </recommendedName>
</protein>
<feature type="non-terminal residue" evidence="2">
    <location>
        <position position="507"/>
    </location>
</feature>